<organism evidence="3 4">
    <name type="scientific">Marinobacter segnicrescens</name>
    <dbReference type="NCBI Taxonomy" id="430453"/>
    <lineage>
        <taxon>Bacteria</taxon>
        <taxon>Pseudomonadati</taxon>
        <taxon>Pseudomonadota</taxon>
        <taxon>Gammaproteobacteria</taxon>
        <taxon>Pseudomonadales</taxon>
        <taxon>Marinobacteraceae</taxon>
        <taxon>Marinobacter</taxon>
    </lineage>
</organism>
<proteinExistence type="inferred from homology"/>
<evidence type="ECO:0000313" key="4">
    <source>
        <dbReference type="Proteomes" id="UP000198762"/>
    </source>
</evidence>
<dbReference type="STRING" id="430453.SAMN04487962_101542"/>
<comment type="similarity">
    <text evidence="1">Belongs to the 4-hydroxybenzoyl-CoA thioesterase family.</text>
</comment>
<evidence type="ECO:0000256" key="1">
    <source>
        <dbReference type="ARBA" id="ARBA00005953"/>
    </source>
</evidence>
<accession>A0A1H9ZAW5</accession>
<dbReference type="Proteomes" id="UP000198762">
    <property type="component" value="Unassembled WGS sequence"/>
</dbReference>
<dbReference type="InterPro" id="IPR029069">
    <property type="entry name" value="HotDog_dom_sf"/>
</dbReference>
<reference evidence="4" key="1">
    <citation type="submission" date="2016-10" db="EMBL/GenBank/DDBJ databases">
        <authorList>
            <person name="Varghese N."/>
            <person name="Submissions S."/>
        </authorList>
    </citation>
    <scope>NUCLEOTIDE SEQUENCE [LARGE SCALE GENOMIC DNA]</scope>
    <source>
        <strain evidence="4">CGMCC 1.6489</strain>
    </source>
</reference>
<evidence type="ECO:0000313" key="3">
    <source>
        <dbReference type="EMBL" id="SES78672.1"/>
    </source>
</evidence>
<dbReference type="PANTHER" id="PTHR31793">
    <property type="entry name" value="4-HYDROXYBENZOYL-COA THIOESTERASE FAMILY MEMBER"/>
    <property type="match status" value="1"/>
</dbReference>
<name>A0A1H9ZAW5_9GAMM</name>
<dbReference type="GO" id="GO:0047617">
    <property type="term" value="F:fatty acyl-CoA hydrolase activity"/>
    <property type="evidence" value="ECO:0007669"/>
    <property type="project" value="TreeGrafter"/>
</dbReference>
<dbReference type="RefSeq" id="WP_091848652.1">
    <property type="nucleotide sequence ID" value="NZ_FOHZ01000001.1"/>
</dbReference>
<protein>
    <submittedName>
        <fullName evidence="3">Acyl-CoA thioester hydrolase</fullName>
    </submittedName>
</protein>
<dbReference type="SUPFAM" id="SSF54637">
    <property type="entry name" value="Thioesterase/thiol ester dehydrase-isomerase"/>
    <property type="match status" value="1"/>
</dbReference>
<dbReference type="InterPro" id="IPR050563">
    <property type="entry name" value="4-hydroxybenzoyl-CoA_TE"/>
</dbReference>
<dbReference type="Pfam" id="PF13279">
    <property type="entry name" value="4HBT_2"/>
    <property type="match status" value="1"/>
</dbReference>
<dbReference type="AlphaFoldDB" id="A0A1H9ZAW5"/>
<sequence length="157" mass="17641">MDTPFRYYMQVRYGECDAQKVVFNARYGDYIDLAATEFLHHICEQDQLPGGGFDYQVVKLTIEWKAPARYRDQLEITVQPGHIGNTSFTLDMDITNARTGQFLAKGEMIGVTVHPETVEKMPIPDLMRQALEQGGRGEFIDHAGMHTATKATALAEA</sequence>
<dbReference type="OrthoDB" id="9799036at2"/>
<evidence type="ECO:0000256" key="2">
    <source>
        <dbReference type="ARBA" id="ARBA00022801"/>
    </source>
</evidence>
<keyword evidence="2 3" id="KW-0378">Hydrolase</keyword>
<dbReference type="Gene3D" id="3.10.129.10">
    <property type="entry name" value="Hotdog Thioesterase"/>
    <property type="match status" value="1"/>
</dbReference>
<dbReference type="EMBL" id="FOHZ01000001">
    <property type="protein sequence ID" value="SES78672.1"/>
    <property type="molecule type" value="Genomic_DNA"/>
</dbReference>
<gene>
    <name evidence="3" type="ORF">SAMN04487962_101542</name>
</gene>
<keyword evidence="4" id="KW-1185">Reference proteome</keyword>
<dbReference type="CDD" id="cd00586">
    <property type="entry name" value="4HBT"/>
    <property type="match status" value="1"/>
</dbReference>
<dbReference type="PANTHER" id="PTHR31793:SF27">
    <property type="entry name" value="NOVEL THIOESTERASE SUPERFAMILY DOMAIN AND SAPOSIN A-TYPE DOMAIN CONTAINING PROTEIN (0610012H03RIK)"/>
    <property type="match status" value="1"/>
</dbReference>